<dbReference type="InterPro" id="IPR031475">
    <property type="entry name" value="NBD_C"/>
</dbReference>
<dbReference type="SUPFAM" id="SSF142764">
    <property type="entry name" value="YgbK-like"/>
    <property type="match status" value="1"/>
</dbReference>
<keyword evidence="3" id="KW-0547">Nucleotide-binding</keyword>
<feature type="domain" description="Four-carbon acid sugar kinase nucleotide binding" evidence="8">
    <location>
        <begin position="269"/>
        <end position="424"/>
    </location>
</feature>
<keyword evidence="6" id="KW-0119">Carbohydrate metabolism</keyword>
<comment type="similarity">
    <text evidence="1">Belongs to the four-carbon acid sugar kinase family.</text>
</comment>
<evidence type="ECO:0000256" key="4">
    <source>
        <dbReference type="ARBA" id="ARBA00022777"/>
    </source>
</evidence>
<dbReference type="InterPro" id="IPR010737">
    <property type="entry name" value="4-carb_acid_sugar_kinase_N"/>
</dbReference>
<evidence type="ECO:0000256" key="3">
    <source>
        <dbReference type="ARBA" id="ARBA00022741"/>
    </source>
</evidence>
<evidence type="ECO:0000256" key="1">
    <source>
        <dbReference type="ARBA" id="ARBA00005715"/>
    </source>
</evidence>
<accession>A0ABY6G8A5</accession>
<evidence type="ECO:0000259" key="7">
    <source>
        <dbReference type="Pfam" id="PF07005"/>
    </source>
</evidence>
<keyword evidence="10" id="KW-1185">Reference proteome</keyword>
<keyword evidence="5" id="KW-0067">ATP-binding</keyword>
<dbReference type="Gene3D" id="3.40.980.20">
    <property type="entry name" value="Four-carbon acid sugar kinase, nucleotide binding domain"/>
    <property type="match status" value="1"/>
</dbReference>
<evidence type="ECO:0000313" key="10">
    <source>
        <dbReference type="Proteomes" id="UP001162800"/>
    </source>
</evidence>
<name>A0ABY6G8A5_9BURK</name>
<keyword evidence="4 9" id="KW-0418">Kinase</keyword>
<evidence type="ECO:0000313" key="9">
    <source>
        <dbReference type="EMBL" id="UYG51268.1"/>
    </source>
</evidence>
<sequence>MQKDLKIAYYGDDFTGATDTLATAARAGLRTLLFLGLPGTGQLERAGPLDCLGIAGAARAMAPAEMQAELEPVGQLFAQLGAPVTHYKTCSTFDSAPHVGSIGAAIRILQPHAGNAFVPIVGGQPNLRRYCVFGNLFAGAGPAMYRIDRHPTMRRHPVTPMPEADLRLHLAQQGLAQVASIDYPDYAQPAGMLDLQLSGVIAQQPDAVLLDIAHTDHLATVGRLIWNQARRQPLLAAGPSSVVQALAAHWQSEATVAPNPIAPADGPVLVLAGSLSPVTARQIAAASSYEQLLLDAARLAHDDDYRLRMAQHIAGRLAQGMDMLACTSREGHAVADATTDARALALACGDLLAQILKLAPLKRLGIAGGDTSSHAVQALDAWGLSYQAQLAPGVALCRLHSDDPTLDGLEIMLKGGQMGGEMLFEELRAGQKAV</sequence>
<protein>
    <submittedName>
        <fullName evidence="9">Four-carbon acid sugar kinase family protein</fullName>
    </submittedName>
</protein>
<dbReference type="RefSeq" id="WP_231044597.1">
    <property type="nucleotide sequence ID" value="NZ_CP106881.1"/>
</dbReference>
<dbReference type="GO" id="GO:0016301">
    <property type="term" value="F:kinase activity"/>
    <property type="evidence" value="ECO:0007669"/>
    <property type="project" value="UniProtKB-KW"/>
</dbReference>
<dbReference type="InterPro" id="IPR037051">
    <property type="entry name" value="4-carb_acid_sugar_kinase_N_sf"/>
</dbReference>
<proteinExistence type="inferred from homology"/>
<dbReference type="Pfam" id="PF07005">
    <property type="entry name" value="SBD_N"/>
    <property type="match status" value="1"/>
</dbReference>
<dbReference type="InterPro" id="IPR042213">
    <property type="entry name" value="NBD_C_sf"/>
</dbReference>
<evidence type="ECO:0000256" key="5">
    <source>
        <dbReference type="ARBA" id="ARBA00022840"/>
    </source>
</evidence>
<gene>
    <name evidence="9" type="ORF">M9799_14575</name>
</gene>
<evidence type="ECO:0000256" key="2">
    <source>
        <dbReference type="ARBA" id="ARBA00022679"/>
    </source>
</evidence>
<organism evidence="9 10">
    <name type="scientific">Comamonas endophytica</name>
    <dbReference type="NCBI Taxonomy" id="2949090"/>
    <lineage>
        <taxon>Bacteria</taxon>
        <taxon>Pseudomonadati</taxon>
        <taxon>Pseudomonadota</taxon>
        <taxon>Betaproteobacteria</taxon>
        <taxon>Burkholderiales</taxon>
        <taxon>Comamonadaceae</taxon>
        <taxon>Comamonas</taxon>
    </lineage>
</organism>
<keyword evidence="2" id="KW-0808">Transferase</keyword>
<feature type="domain" description="Four-carbon acid sugar kinase N-terminal" evidence="7">
    <location>
        <begin position="7"/>
        <end position="246"/>
    </location>
</feature>
<dbReference type="EMBL" id="CP106881">
    <property type="protein sequence ID" value="UYG51268.1"/>
    <property type="molecule type" value="Genomic_DNA"/>
</dbReference>
<reference evidence="9" key="1">
    <citation type="submission" date="2022-09" db="EMBL/GenBank/DDBJ databases">
        <title>The complete genome of Acidovorax sp. 5MLIR.</title>
        <authorList>
            <person name="Liu L."/>
            <person name="Yue J."/>
            <person name="Yang F."/>
            <person name="Yuan J."/>
            <person name="Li L."/>
        </authorList>
    </citation>
    <scope>NUCLEOTIDE SEQUENCE</scope>
    <source>
        <strain evidence="9">5MLIR</strain>
    </source>
</reference>
<dbReference type="Pfam" id="PF17042">
    <property type="entry name" value="NBD_C"/>
    <property type="match status" value="1"/>
</dbReference>
<dbReference type="Proteomes" id="UP001162800">
    <property type="component" value="Chromosome"/>
</dbReference>
<evidence type="ECO:0000256" key="6">
    <source>
        <dbReference type="ARBA" id="ARBA00023277"/>
    </source>
</evidence>
<evidence type="ECO:0000259" key="8">
    <source>
        <dbReference type="Pfam" id="PF17042"/>
    </source>
</evidence>
<dbReference type="Gene3D" id="3.40.50.10840">
    <property type="entry name" value="Putative sugar-binding, N-terminal domain"/>
    <property type="match status" value="1"/>
</dbReference>